<evidence type="ECO:0000313" key="1">
    <source>
        <dbReference type="EMBL" id="KAJ8630999.1"/>
    </source>
</evidence>
<comment type="caution">
    <text evidence="1">The sequence shown here is derived from an EMBL/GenBank/DDBJ whole genome shotgun (WGS) entry which is preliminary data.</text>
</comment>
<reference evidence="1 2" key="1">
    <citation type="journal article" date="2022" name="Hortic Res">
        <title>A haplotype resolved chromosomal level avocado genome allows analysis of novel avocado genes.</title>
        <authorList>
            <person name="Nath O."/>
            <person name="Fletcher S.J."/>
            <person name="Hayward A."/>
            <person name="Shaw L.M."/>
            <person name="Masouleh A.K."/>
            <person name="Furtado A."/>
            <person name="Henry R.J."/>
            <person name="Mitter N."/>
        </authorList>
    </citation>
    <scope>NUCLEOTIDE SEQUENCE [LARGE SCALE GENOMIC DNA]</scope>
    <source>
        <strain evidence="2">cv. Hass</strain>
    </source>
</reference>
<gene>
    <name evidence="1" type="ORF">MRB53_024322</name>
</gene>
<dbReference type="Proteomes" id="UP001234297">
    <property type="component" value="Chromosome 7"/>
</dbReference>
<keyword evidence="2" id="KW-1185">Reference proteome</keyword>
<sequence length="117" mass="12331">MKICFLASVLRRRREGEEDSGGCAALALATTTEWTRALAMGSGATGARAAKTLGLVRVDLGRGANEGAGRRGMLVWGGWVAGGYMGLMLDEDRTGSRHGFVMAGMFVDDEWGSNCEG</sequence>
<dbReference type="EMBL" id="CM056815">
    <property type="protein sequence ID" value="KAJ8630999.1"/>
    <property type="molecule type" value="Genomic_DNA"/>
</dbReference>
<accession>A0ACC2LC10</accession>
<organism evidence="1 2">
    <name type="scientific">Persea americana</name>
    <name type="common">Avocado</name>
    <dbReference type="NCBI Taxonomy" id="3435"/>
    <lineage>
        <taxon>Eukaryota</taxon>
        <taxon>Viridiplantae</taxon>
        <taxon>Streptophyta</taxon>
        <taxon>Embryophyta</taxon>
        <taxon>Tracheophyta</taxon>
        <taxon>Spermatophyta</taxon>
        <taxon>Magnoliopsida</taxon>
        <taxon>Magnoliidae</taxon>
        <taxon>Laurales</taxon>
        <taxon>Lauraceae</taxon>
        <taxon>Persea</taxon>
    </lineage>
</organism>
<evidence type="ECO:0000313" key="2">
    <source>
        <dbReference type="Proteomes" id="UP001234297"/>
    </source>
</evidence>
<proteinExistence type="predicted"/>
<name>A0ACC2LC10_PERAE</name>
<protein>
    <submittedName>
        <fullName evidence="1">Uncharacterized protein</fullName>
    </submittedName>
</protein>